<name>A0A6G7XH96_9MICO</name>
<reference evidence="1 2" key="1">
    <citation type="submission" date="2020-03" db="EMBL/GenBank/DDBJ databases">
        <title>Leucobacter sp. nov., isolated from beetles.</title>
        <authorList>
            <person name="Hyun D.-W."/>
            <person name="Bae J.-W."/>
        </authorList>
    </citation>
    <scope>NUCLEOTIDE SEQUENCE [LARGE SCALE GENOMIC DNA]</scope>
    <source>
        <strain evidence="1 2">HDW9C</strain>
    </source>
</reference>
<dbReference type="GO" id="GO:0047840">
    <property type="term" value="F:dCTP diphosphatase activity"/>
    <property type="evidence" value="ECO:0007669"/>
    <property type="project" value="TreeGrafter"/>
</dbReference>
<evidence type="ECO:0000313" key="1">
    <source>
        <dbReference type="EMBL" id="QIK63757.1"/>
    </source>
</evidence>
<dbReference type="Pfam" id="PF12643">
    <property type="entry name" value="MazG-like"/>
    <property type="match status" value="1"/>
</dbReference>
<dbReference type="GO" id="GO:0006253">
    <property type="term" value="P:dCTP catabolic process"/>
    <property type="evidence" value="ECO:0007669"/>
    <property type="project" value="TreeGrafter"/>
</dbReference>
<keyword evidence="2" id="KW-1185">Reference proteome</keyword>
<dbReference type="PANTHER" id="PTHR46523">
    <property type="entry name" value="DCTP PYROPHOSPHATASE 1"/>
    <property type="match status" value="1"/>
</dbReference>
<accession>A0A6G7XH96</accession>
<proteinExistence type="predicted"/>
<organism evidence="1 2">
    <name type="scientific">Leucobacter viscericola</name>
    <dbReference type="NCBI Taxonomy" id="2714935"/>
    <lineage>
        <taxon>Bacteria</taxon>
        <taxon>Bacillati</taxon>
        <taxon>Actinomycetota</taxon>
        <taxon>Actinomycetes</taxon>
        <taxon>Micrococcales</taxon>
        <taxon>Microbacteriaceae</taxon>
        <taxon>Leucobacter</taxon>
    </lineage>
</organism>
<protein>
    <submittedName>
        <fullName evidence="1">Nucleotide pyrophosphohydrolase</fullName>
    </submittedName>
</protein>
<dbReference type="CDD" id="cd11537">
    <property type="entry name" value="NTP-PPase_RS21-C6_like"/>
    <property type="match status" value="1"/>
</dbReference>
<sequence>MSDPNEATFRDLESIRDALRVFNSEREWGQFHSHRNLVLALAGEVGELAATVQWIPDSEIEVALTSPKLRRNFEDELADCLAYVVQIADRADVDLSAAFERKLRLNGDKYPIERSRGNAVKYSDFED</sequence>
<dbReference type="EMBL" id="CP049863">
    <property type="protein sequence ID" value="QIK63757.1"/>
    <property type="molecule type" value="Genomic_DNA"/>
</dbReference>
<dbReference type="SUPFAM" id="SSF101386">
    <property type="entry name" value="all-alpha NTP pyrophosphatases"/>
    <property type="match status" value="1"/>
</dbReference>
<dbReference type="GO" id="GO:0042262">
    <property type="term" value="P:DNA protection"/>
    <property type="evidence" value="ECO:0007669"/>
    <property type="project" value="TreeGrafter"/>
</dbReference>
<gene>
    <name evidence="1" type="ORF">G7068_11580</name>
</gene>
<dbReference type="PIRSF" id="PIRSF029826">
    <property type="entry name" value="UCP029826_pph"/>
    <property type="match status" value="1"/>
</dbReference>
<dbReference type="InterPro" id="IPR052555">
    <property type="entry name" value="dCTP_Pyrophosphatase"/>
</dbReference>
<dbReference type="Gene3D" id="1.10.287.1080">
    <property type="entry name" value="MazG-like"/>
    <property type="match status" value="1"/>
</dbReference>
<keyword evidence="1" id="KW-0378">Hydrolase</keyword>
<dbReference type="PANTHER" id="PTHR46523:SF1">
    <property type="entry name" value="DCTP PYROPHOSPHATASE 1"/>
    <property type="match status" value="1"/>
</dbReference>
<dbReference type="InterPro" id="IPR025984">
    <property type="entry name" value="DCTPP"/>
</dbReference>
<dbReference type="AlphaFoldDB" id="A0A6G7XH96"/>
<evidence type="ECO:0000313" key="2">
    <source>
        <dbReference type="Proteomes" id="UP000502677"/>
    </source>
</evidence>
<dbReference type="Proteomes" id="UP000502677">
    <property type="component" value="Chromosome"/>
</dbReference>
<dbReference type="RefSeq" id="WP_166292099.1">
    <property type="nucleotide sequence ID" value="NZ_CP049863.1"/>
</dbReference>
<dbReference type="GO" id="GO:0005829">
    <property type="term" value="C:cytosol"/>
    <property type="evidence" value="ECO:0007669"/>
    <property type="project" value="TreeGrafter"/>
</dbReference>
<dbReference type="KEGG" id="lvi:G7068_11580"/>